<dbReference type="Pfam" id="PF14385">
    <property type="entry name" value="DUF4416"/>
    <property type="match status" value="1"/>
</dbReference>
<reference evidence="1 2" key="1">
    <citation type="journal article" date="2011" name="Stand. Genomic Sci.">
        <title>Complete genome sequence of the acetate-degrading sulfate reducer Desulfobacca acetoxidans type strain (ASRB2).</title>
        <authorList>
            <person name="Goker M."/>
            <person name="Teshima H."/>
            <person name="Lapidus A."/>
            <person name="Nolan M."/>
            <person name="Lucas S."/>
            <person name="Hammon N."/>
            <person name="Deshpande S."/>
            <person name="Cheng J.F."/>
            <person name="Tapia R."/>
            <person name="Han C."/>
            <person name="Goodwin L."/>
            <person name="Pitluck S."/>
            <person name="Huntemann M."/>
            <person name="Liolios K."/>
            <person name="Ivanova N."/>
            <person name="Pagani I."/>
            <person name="Mavromatis K."/>
            <person name="Ovchinikova G."/>
            <person name="Pati A."/>
            <person name="Chen A."/>
            <person name="Palaniappan K."/>
            <person name="Land M."/>
            <person name="Hauser L."/>
            <person name="Brambilla E.M."/>
            <person name="Rohde M."/>
            <person name="Spring S."/>
            <person name="Detter J.C."/>
            <person name="Woyke T."/>
            <person name="Bristow J."/>
            <person name="Eisen J.A."/>
            <person name="Markowitz V."/>
            <person name="Hugenholtz P."/>
            <person name="Kyrpides N.C."/>
            <person name="Klenk H.P."/>
        </authorList>
    </citation>
    <scope>NUCLEOTIDE SEQUENCE [LARGE SCALE GENOMIC DNA]</scope>
    <source>
        <strain evidence="2">ATCC 700848 / DSM 11109 / ASRB2</strain>
    </source>
</reference>
<dbReference type="AlphaFoldDB" id="F2NGV1"/>
<sequence>MSLPSRPLPVKPLVSLIFSQPALETAVFRDLAAFLGPPDMVSAWLHFHQTGYYAPEMGLNLQRRLAVFLHLADPSDLCHWKACTNDLERRFSLSGRRLVNLDPGYLSRERLVLATGKNYTHRLYLGQGFYGEVTLIYQKGSWRALPWTYPDYASEPLRGFFTQARQKYLWQLRQLARKVEVEEKAPENLP</sequence>
<organism evidence="1 2">
    <name type="scientific">Desulfobacca acetoxidans (strain ATCC 700848 / DSM 11109 / ASRB2)</name>
    <dbReference type="NCBI Taxonomy" id="880072"/>
    <lineage>
        <taxon>Bacteria</taxon>
        <taxon>Pseudomonadati</taxon>
        <taxon>Thermodesulfobacteriota</taxon>
        <taxon>Desulfobaccia</taxon>
        <taxon>Desulfobaccales</taxon>
        <taxon>Desulfobaccaceae</taxon>
        <taxon>Desulfobacca</taxon>
    </lineage>
</organism>
<dbReference type="HOGENOM" id="CLU_114103_0_0_7"/>
<accession>F2NGV1</accession>
<protein>
    <submittedName>
        <fullName evidence="1">GTP-binding protein</fullName>
    </submittedName>
</protein>
<proteinExistence type="predicted"/>
<reference evidence="2" key="2">
    <citation type="submission" date="2011-03" db="EMBL/GenBank/DDBJ databases">
        <title>The complete genome of Desulfobacca acetoxidans DSM 11109.</title>
        <authorList>
            <consortium name="US DOE Joint Genome Institute (JGI-PGF)"/>
            <person name="Lucas S."/>
            <person name="Copeland A."/>
            <person name="Lapidus A."/>
            <person name="Bruce D."/>
            <person name="Goodwin L."/>
            <person name="Pitluck S."/>
            <person name="Peters L."/>
            <person name="Kyrpides N."/>
            <person name="Mavromatis K."/>
            <person name="Ivanova N."/>
            <person name="Ovchinnikova G."/>
            <person name="Teshima H."/>
            <person name="Detter J.C."/>
            <person name="Han C."/>
            <person name="Land M."/>
            <person name="Hauser L."/>
            <person name="Markowitz V."/>
            <person name="Cheng J.-F."/>
            <person name="Hugenholtz P."/>
            <person name="Woyke T."/>
            <person name="Wu D."/>
            <person name="Spring S."/>
            <person name="Schueler E."/>
            <person name="Brambilla E."/>
            <person name="Klenk H.-P."/>
            <person name="Eisen J.A."/>
        </authorList>
    </citation>
    <scope>NUCLEOTIDE SEQUENCE [LARGE SCALE GENOMIC DNA]</scope>
    <source>
        <strain evidence="2">ATCC 700848 / DSM 11109 / ASRB2</strain>
    </source>
</reference>
<dbReference type="STRING" id="880072.Desac_0844"/>
<dbReference type="OrthoDB" id="9788989at2"/>
<keyword evidence="2" id="KW-1185">Reference proteome</keyword>
<evidence type="ECO:0000313" key="2">
    <source>
        <dbReference type="Proteomes" id="UP000000483"/>
    </source>
</evidence>
<evidence type="ECO:0000313" key="1">
    <source>
        <dbReference type="EMBL" id="AEB08722.1"/>
    </source>
</evidence>
<dbReference type="Proteomes" id="UP000000483">
    <property type="component" value="Chromosome"/>
</dbReference>
<dbReference type="EMBL" id="CP002629">
    <property type="protein sequence ID" value="AEB08722.1"/>
    <property type="molecule type" value="Genomic_DNA"/>
</dbReference>
<dbReference type="eggNOG" id="ENOG5032RQK">
    <property type="taxonomic scope" value="Bacteria"/>
</dbReference>
<dbReference type="InterPro" id="IPR025529">
    <property type="entry name" value="DUF4416"/>
</dbReference>
<name>F2NGV1_DESAR</name>
<dbReference type="RefSeq" id="WP_013705835.1">
    <property type="nucleotide sequence ID" value="NC_015388.1"/>
</dbReference>
<dbReference type="KEGG" id="dao:Desac_0844"/>
<gene>
    <name evidence="1" type="ordered locus">Desac_0844</name>
</gene>